<comment type="caution">
    <text evidence="7">The sequence shown here is derived from an EMBL/GenBank/DDBJ whole genome shotgun (WGS) entry which is preliminary data.</text>
</comment>
<evidence type="ECO:0000313" key="8">
    <source>
        <dbReference type="Proteomes" id="UP001209318"/>
    </source>
</evidence>
<accession>A0AAE3IX87</accession>
<evidence type="ECO:0000256" key="5">
    <source>
        <dbReference type="ARBA" id="ARBA00023136"/>
    </source>
</evidence>
<feature type="transmembrane region" description="Helical" evidence="6">
    <location>
        <begin position="89"/>
        <end position="115"/>
    </location>
</feature>
<evidence type="ECO:0000256" key="3">
    <source>
        <dbReference type="ARBA" id="ARBA00022692"/>
    </source>
</evidence>
<gene>
    <name evidence="7" type="ORF">OEV98_16130</name>
</gene>
<dbReference type="InterPro" id="IPR007300">
    <property type="entry name" value="CidB/LrgB"/>
</dbReference>
<name>A0AAE3IX87_9BACI</name>
<feature type="transmembrane region" description="Helical" evidence="6">
    <location>
        <begin position="32"/>
        <end position="51"/>
    </location>
</feature>
<organism evidence="7 8">
    <name type="scientific">Perspicuibacillus lycopersici</name>
    <dbReference type="NCBI Taxonomy" id="1325689"/>
    <lineage>
        <taxon>Bacteria</taxon>
        <taxon>Bacillati</taxon>
        <taxon>Bacillota</taxon>
        <taxon>Bacilli</taxon>
        <taxon>Bacillales</taxon>
        <taxon>Bacillaceae</taxon>
        <taxon>Perspicuibacillus</taxon>
    </lineage>
</organism>
<evidence type="ECO:0000256" key="1">
    <source>
        <dbReference type="ARBA" id="ARBA00004651"/>
    </source>
</evidence>
<evidence type="ECO:0000256" key="4">
    <source>
        <dbReference type="ARBA" id="ARBA00022989"/>
    </source>
</evidence>
<feature type="transmembrane region" description="Helical" evidence="6">
    <location>
        <begin position="205"/>
        <end position="225"/>
    </location>
</feature>
<keyword evidence="2" id="KW-1003">Cell membrane</keyword>
<evidence type="ECO:0000256" key="2">
    <source>
        <dbReference type="ARBA" id="ARBA00022475"/>
    </source>
</evidence>
<dbReference type="PANTHER" id="PTHR30249:SF17">
    <property type="entry name" value="HOLIN-LIKE PROTEIN CIDB"/>
    <property type="match status" value="1"/>
</dbReference>
<feature type="transmembrane region" description="Helical" evidence="6">
    <location>
        <begin position="6"/>
        <end position="25"/>
    </location>
</feature>
<dbReference type="AlphaFoldDB" id="A0AAE3IX87"/>
<dbReference type="PANTHER" id="PTHR30249">
    <property type="entry name" value="PUTATIVE SEROTONIN TRANSPORTER"/>
    <property type="match status" value="1"/>
</dbReference>
<comment type="subcellular location">
    <subcellularLocation>
        <location evidence="1">Cell membrane</location>
        <topology evidence="1">Multi-pass membrane protein</topology>
    </subcellularLocation>
</comment>
<feature type="transmembrane region" description="Helical" evidence="6">
    <location>
        <begin position="142"/>
        <end position="164"/>
    </location>
</feature>
<feature type="transmembrane region" description="Helical" evidence="6">
    <location>
        <begin position="63"/>
        <end position="80"/>
    </location>
</feature>
<reference evidence="7" key="1">
    <citation type="submission" date="2022-10" db="EMBL/GenBank/DDBJ databases">
        <title>Description of Fervidibacillus gen. nov. in the family Fervidibacillaceae fam. nov. with two species, Fervidibacillus albus sp. nov., and Fervidibacillus halotolerans sp. nov., isolated from tidal flat sediments.</title>
        <authorList>
            <person name="Kwon K.K."/>
            <person name="Yang S.-H."/>
        </authorList>
    </citation>
    <scope>NUCLEOTIDE SEQUENCE</scope>
    <source>
        <strain evidence="7">JCM 19140</strain>
    </source>
</reference>
<dbReference type="EMBL" id="JAOUSF010000006">
    <property type="protein sequence ID" value="MCU9615064.1"/>
    <property type="molecule type" value="Genomic_DNA"/>
</dbReference>
<keyword evidence="4 6" id="KW-1133">Transmembrane helix</keyword>
<protein>
    <submittedName>
        <fullName evidence="7">LrgB family protein</fullName>
    </submittedName>
</protein>
<sequence length="226" mass="24472">MTHTNIVLLMILLTILLYLPINKLYQRYPIAIFNPTILCTVLIIVILVSFNLPYDTYMEGGEWINNFLSPTVVALAYPLYKQKDVLKKYLLPILSGMLTGILVSVGTGIFFTYLLHISKEMVPSVVSKNVTTPIALKITEQLGGVSALTAVFVMIAGFSGVLLGPTLIKLCRFQTFLGKGMAFGNAAHAIGTAKAFEYDQATGSISSAAMIFSAVFGSILIPLIVG</sequence>
<evidence type="ECO:0000256" key="6">
    <source>
        <dbReference type="SAM" id="Phobius"/>
    </source>
</evidence>
<dbReference type="GO" id="GO:0005886">
    <property type="term" value="C:plasma membrane"/>
    <property type="evidence" value="ECO:0007669"/>
    <property type="project" value="UniProtKB-SubCell"/>
</dbReference>
<dbReference type="Pfam" id="PF04172">
    <property type="entry name" value="LrgB"/>
    <property type="match status" value="1"/>
</dbReference>
<dbReference type="RefSeq" id="WP_263074381.1">
    <property type="nucleotide sequence ID" value="NZ_JAOUSF010000006.1"/>
</dbReference>
<dbReference type="Proteomes" id="UP001209318">
    <property type="component" value="Unassembled WGS sequence"/>
</dbReference>
<evidence type="ECO:0000313" key="7">
    <source>
        <dbReference type="EMBL" id="MCU9615064.1"/>
    </source>
</evidence>
<keyword evidence="3 6" id="KW-0812">Transmembrane</keyword>
<proteinExistence type="predicted"/>
<keyword evidence="5 6" id="KW-0472">Membrane</keyword>
<keyword evidence="8" id="KW-1185">Reference proteome</keyword>